<protein>
    <submittedName>
        <fullName evidence="2">Uncharacterized protein</fullName>
    </submittedName>
</protein>
<gene>
    <name evidence="2" type="ORF">L3X37_01035</name>
</gene>
<accession>A0AAE3JJG3</accession>
<keyword evidence="3" id="KW-1185">Reference proteome</keyword>
<feature type="chain" id="PRO_5042243064" evidence="1">
    <location>
        <begin position="22"/>
        <end position="632"/>
    </location>
</feature>
<evidence type="ECO:0000313" key="2">
    <source>
        <dbReference type="EMBL" id="MCF7566948.1"/>
    </source>
</evidence>
<keyword evidence="1" id="KW-0732">Signal</keyword>
<evidence type="ECO:0000313" key="3">
    <source>
        <dbReference type="Proteomes" id="UP001199795"/>
    </source>
</evidence>
<dbReference type="AlphaFoldDB" id="A0AAE3JJG3"/>
<organism evidence="2 3">
    <name type="scientific">Wocania arenilitoris</name>
    <dbReference type="NCBI Taxonomy" id="2044858"/>
    <lineage>
        <taxon>Bacteria</taxon>
        <taxon>Pseudomonadati</taxon>
        <taxon>Bacteroidota</taxon>
        <taxon>Flavobacteriia</taxon>
        <taxon>Flavobacteriales</taxon>
        <taxon>Flavobacteriaceae</taxon>
        <taxon>Wocania</taxon>
    </lineage>
</organism>
<proteinExistence type="predicted"/>
<comment type="caution">
    <text evidence="2">The sequence shown here is derived from an EMBL/GenBank/DDBJ whole genome shotgun (WGS) entry which is preliminary data.</text>
</comment>
<sequence length="632" mass="74227">MKINFLFLIAFLLLSSKTILSQNTYDIVFPSTENERNQKCKACIYAFRQKPKEVKYSIKRENDNLYFEINDKYWFNSVFKNAGDGIAIDIVLKNRYDCDIESIYKNQIKGLLLKPVYSQELKRGLKPSTENIFRVKVGEIPKKLQKHDLELEYNILFLGNKNLCQYYVTYDLDYYSWDLLDMGMYLDFLTYDTKQIRASAKESYTIRNKILKFIIPFKKNKSNYSQADIKPIYDSLRLTDFDIKSLNIKAYSSIEGISKRNIELQQQRANSIIAALQAFQKPTIKTVVSASENWVEFFNDINETKYENLKLLTKNDIRKKIAGTVSREMEYLLKTHRKAVVELELEKKEKNKGESTNMLLVEFNRAITEEKIDKAKAIQNSIFEKIKTKETSVSILQKMEIPKQAKYATIINKNVVYKYILNERQALIVYNELLNLEKLAPNNKEVKYNIAAIEIILWRYNAIDVDESMLIKKINALKKQGIHKSLISRMMVNFHMVIANKLMKNRDFDNKDKSVAYVNKNYEKVSLSDYDYLSLAQFFSLYGNSNLAVKLLERKARTIDIDEDLLFYYLNLTLINKELTQDSHYRTIMLNAINMNEERFCKLFNSIDKGGVTFQLLDNEYLRNTYCENCND</sequence>
<evidence type="ECO:0000256" key="1">
    <source>
        <dbReference type="SAM" id="SignalP"/>
    </source>
</evidence>
<feature type="signal peptide" evidence="1">
    <location>
        <begin position="1"/>
        <end position="21"/>
    </location>
</feature>
<name>A0AAE3JJG3_9FLAO</name>
<reference evidence="2" key="1">
    <citation type="submission" date="2022-01" db="EMBL/GenBank/DDBJ databases">
        <title>Draft genome sequence of Sabulilitoribacter arenilitoris KCTC 52401.</title>
        <authorList>
            <person name="Oh J.-S."/>
        </authorList>
    </citation>
    <scope>NUCLEOTIDE SEQUENCE</scope>
    <source>
        <strain evidence="2">HMF6543</strain>
    </source>
</reference>
<dbReference type="EMBL" id="JAKKDU010000001">
    <property type="protein sequence ID" value="MCF7566948.1"/>
    <property type="molecule type" value="Genomic_DNA"/>
</dbReference>
<dbReference type="RefSeq" id="WP_237238308.1">
    <property type="nucleotide sequence ID" value="NZ_JAKKDU010000001.1"/>
</dbReference>
<dbReference type="Proteomes" id="UP001199795">
    <property type="component" value="Unassembled WGS sequence"/>
</dbReference>